<accession>A0A1F4Y369</accession>
<evidence type="ECO:0000313" key="1">
    <source>
        <dbReference type="EMBL" id="OGC88314.1"/>
    </source>
</evidence>
<evidence type="ECO:0000313" key="2">
    <source>
        <dbReference type="Proteomes" id="UP000176568"/>
    </source>
</evidence>
<dbReference type="EMBL" id="MEXB01000009">
    <property type="protein sequence ID" value="OGC88314.1"/>
    <property type="molecule type" value="Genomic_DNA"/>
</dbReference>
<protein>
    <submittedName>
        <fullName evidence="1">Uncharacterized protein</fullName>
    </submittedName>
</protein>
<comment type="caution">
    <text evidence="1">The sequence shown here is derived from an EMBL/GenBank/DDBJ whole genome shotgun (WGS) entry which is preliminary data.</text>
</comment>
<dbReference type="AlphaFoldDB" id="A0A1F4Y369"/>
<sequence length="258" mass="30317">MEKSNSKKISSSHEVMIYFIKQQKGLEPHVAKIAESFLKRYPKEVDEHFFQHTYSTKISHLGGHLKFYVELLSYLDVPTNQIHRLEQQFWGIVNPEANRVKKQFQKHLGYLLPHLKRLDKEVLERIKPIALTEAVRLEESMRALNAHCYLSSVVMSVSAVEYRLHKLLERTNKKLYRASFKEATLGGIIKIFRPEEYKDKKYKKIKEILPDKHKPLMEMLNIYRIFSAHPKEEEVSGQLAKTILSLSFLLLIDKDLEV</sequence>
<name>A0A1F4Y369_9BACT</name>
<gene>
    <name evidence="1" type="ORF">A2419_00425</name>
</gene>
<reference evidence="1 2" key="1">
    <citation type="journal article" date="2016" name="Nat. Commun.">
        <title>Thousands of microbial genomes shed light on interconnected biogeochemical processes in an aquifer system.</title>
        <authorList>
            <person name="Anantharaman K."/>
            <person name="Brown C.T."/>
            <person name="Hug L.A."/>
            <person name="Sharon I."/>
            <person name="Castelle C.J."/>
            <person name="Probst A.J."/>
            <person name="Thomas B.C."/>
            <person name="Singh A."/>
            <person name="Wilkins M.J."/>
            <person name="Karaoz U."/>
            <person name="Brodie E.L."/>
            <person name="Williams K.H."/>
            <person name="Hubbard S.S."/>
            <person name="Banfield J.F."/>
        </authorList>
    </citation>
    <scope>NUCLEOTIDE SEQUENCE [LARGE SCALE GENOMIC DNA]</scope>
</reference>
<dbReference type="Proteomes" id="UP000176568">
    <property type="component" value="Unassembled WGS sequence"/>
</dbReference>
<organism evidence="1 2">
    <name type="scientific">Candidatus Adlerbacteria bacterium RIFOXYC1_FULL_48_26</name>
    <dbReference type="NCBI Taxonomy" id="1797247"/>
    <lineage>
        <taxon>Bacteria</taxon>
        <taxon>Candidatus Adleribacteriota</taxon>
    </lineage>
</organism>
<dbReference type="STRING" id="1797247.A2419_00425"/>
<proteinExistence type="predicted"/>